<feature type="region of interest" description="Disordered" evidence="1">
    <location>
        <begin position="1"/>
        <end position="44"/>
    </location>
</feature>
<reference evidence="2 3" key="1">
    <citation type="submission" date="2017-11" db="EMBL/GenBank/DDBJ databases">
        <title>De-novo sequencing of pomegranate (Punica granatum L.) genome.</title>
        <authorList>
            <person name="Akparov Z."/>
            <person name="Amiraslanov A."/>
            <person name="Hajiyeva S."/>
            <person name="Abbasov M."/>
            <person name="Kaur K."/>
            <person name="Hamwieh A."/>
            <person name="Solovyev V."/>
            <person name="Salamov A."/>
            <person name="Braich B."/>
            <person name="Kosarev P."/>
            <person name="Mahmoud A."/>
            <person name="Hajiyev E."/>
            <person name="Babayeva S."/>
            <person name="Izzatullayeva V."/>
            <person name="Mammadov A."/>
            <person name="Mammadov A."/>
            <person name="Sharifova S."/>
            <person name="Ojaghi J."/>
            <person name="Eynullazada K."/>
            <person name="Bayramov B."/>
            <person name="Abdulazimova A."/>
            <person name="Shahmuradov I."/>
        </authorList>
    </citation>
    <scope>NUCLEOTIDE SEQUENCE [LARGE SCALE GENOMIC DNA]</scope>
    <source>
        <strain evidence="3">cv. AG2017</strain>
        <tissue evidence="2">Leaf</tissue>
    </source>
</reference>
<protein>
    <submittedName>
        <fullName evidence="2">Uncharacterized protein</fullName>
    </submittedName>
</protein>
<evidence type="ECO:0000313" key="2">
    <source>
        <dbReference type="EMBL" id="PKI61406.1"/>
    </source>
</evidence>
<name>A0A2I0K130_PUNGR</name>
<proteinExistence type="predicted"/>
<accession>A0A2I0K130</accession>
<sequence length="152" mass="17127">MALARAAVPRAHRVPRRNVQVEDEADWEDELPDKEEQPVPRREQRGVEAVVDVCGVTSKEKVEYADEGEKLKVQPVVSSESKLEEQREYLENIPKGKRGRGRQSAIPTPPLRSSVPTKDTGDLGGGVEVVDWRSHPRIDRGHPTIEMHHMRG</sequence>
<evidence type="ECO:0000256" key="1">
    <source>
        <dbReference type="SAM" id="MobiDB-lite"/>
    </source>
</evidence>
<feature type="region of interest" description="Disordered" evidence="1">
    <location>
        <begin position="91"/>
        <end position="152"/>
    </location>
</feature>
<dbReference type="AlphaFoldDB" id="A0A2I0K130"/>
<comment type="caution">
    <text evidence="2">The sequence shown here is derived from an EMBL/GenBank/DDBJ whole genome shotgun (WGS) entry which is preliminary data.</text>
</comment>
<feature type="compositionally biased region" description="Acidic residues" evidence="1">
    <location>
        <begin position="21"/>
        <end position="33"/>
    </location>
</feature>
<dbReference type="Proteomes" id="UP000233551">
    <property type="component" value="Unassembled WGS sequence"/>
</dbReference>
<keyword evidence="3" id="KW-1185">Reference proteome</keyword>
<gene>
    <name evidence="2" type="ORF">CRG98_018214</name>
</gene>
<dbReference type="EMBL" id="PGOL01001042">
    <property type="protein sequence ID" value="PKI61406.1"/>
    <property type="molecule type" value="Genomic_DNA"/>
</dbReference>
<feature type="compositionally biased region" description="Basic and acidic residues" evidence="1">
    <location>
        <begin position="34"/>
        <end position="44"/>
    </location>
</feature>
<organism evidence="2 3">
    <name type="scientific">Punica granatum</name>
    <name type="common">Pomegranate</name>
    <dbReference type="NCBI Taxonomy" id="22663"/>
    <lineage>
        <taxon>Eukaryota</taxon>
        <taxon>Viridiplantae</taxon>
        <taxon>Streptophyta</taxon>
        <taxon>Embryophyta</taxon>
        <taxon>Tracheophyta</taxon>
        <taxon>Spermatophyta</taxon>
        <taxon>Magnoliopsida</taxon>
        <taxon>eudicotyledons</taxon>
        <taxon>Gunneridae</taxon>
        <taxon>Pentapetalae</taxon>
        <taxon>rosids</taxon>
        <taxon>malvids</taxon>
        <taxon>Myrtales</taxon>
        <taxon>Lythraceae</taxon>
        <taxon>Punica</taxon>
    </lineage>
</organism>
<evidence type="ECO:0000313" key="3">
    <source>
        <dbReference type="Proteomes" id="UP000233551"/>
    </source>
</evidence>
<feature type="compositionally biased region" description="Basic and acidic residues" evidence="1">
    <location>
        <begin position="130"/>
        <end position="152"/>
    </location>
</feature>